<evidence type="ECO:0000313" key="2">
    <source>
        <dbReference type="Ensembl" id="ENSNMLP00000023167.1"/>
    </source>
</evidence>
<sequence>QATNHCSSAHMSSPHSPDPRGGTGQPGTPSSGIAMGLLSRSSARFGALSHHSFFSRHNPHPSRVRHIQGLNGRPVCTVRDDWFVTSSLFPHPLLKGNVFPRGRDLSLPFAHNPYASSLLSERWQDELKELADQTEEEPIRRKTQYSSQTGRIIPPSSKSYQRRSYSRSQPAAHPQILHHQELMVLEMLCQILQTDSLSNVQQWLLLAGQRGKKYVWSFLINVTHSALYSISYLEARFSLNSFCICTWSICICIFWLEKVYTPATPRSLGLFVLWFVPLDLGGQNFRAPTWKFQLERAPTP</sequence>
<feature type="region of interest" description="Disordered" evidence="1">
    <location>
        <begin position="130"/>
        <end position="164"/>
    </location>
</feature>
<accession>A0A8C6TN59</accession>
<evidence type="ECO:0000313" key="3">
    <source>
        <dbReference type="Proteomes" id="UP000694523"/>
    </source>
</evidence>
<dbReference type="PANTHER" id="PTHR33772">
    <property type="entry name" value="THYMUS, BRAIN AND TESTES-ASSOCIATED"/>
    <property type="match status" value="1"/>
</dbReference>
<keyword evidence="3" id="KW-1185">Reference proteome</keyword>
<dbReference type="Pfam" id="PF15256">
    <property type="entry name" value="SPATIAL"/>
    <property type="match status" value="1"/>
</dbReference>
<dbReference type="AlphaFoldDB" id="A0A8C6TN59"/>
<dbReference type="PANTHER" id="PTHR33772:SF1">
    <property type="entry name" value="PROTEIN TBATA"/>
    <property type="match status" value="1"/>
</dbReference>
<dbReference type="InterPro" id="IPR037394">
    <property type="entry name" value="TBATA-like"/>
</dbReference>
<reference evidence="2" key="2">
    <citation type="submission" date="2025-09" db="UniProtKB">
        <authorList>
            <consortium name="Ensembl"/>
        </authorList>
    </citation>
    <scope>IDENTIFICATION</scope>
</reference>
<protein>
    <submittedName>
        <fullName evidence="2">Thymus, brain and testes associated</fullName>
    </submittedName>
</protein>
<organism evidence="2 3">
    <name type="scientific">Neogobius melanostomus</name>
    <name type="common">round goby</name>
    <dbReference type="NCBI Taxonomy" id="47308"/>
    <lineage>
        <taxon>Eukaryota</taxon>
        <taxon>Metazoa</taxon>
        <taxon>Chordata</taxon>
        <taxon>Craniata</taxon>
        <taxon>Vertebrata</taxon>
        <taxon>Euteleostomi</taxon>
        <taxon>Actinopterygii</taxon>
        <taxon>Neopterygii</taxon>
        <taxon>Teleostei</taxon>
        <taxon>Neoteleostei</taxon>
        <taxon>Acanthomorphata</taxon>
        <taxon>Gobiaria</taxon>
        <taxon>Gobiiformes</taxon>
        <taxon>Gobioidei</taxon>
        <taxon>Gobiidae</taxon>
        <taxon>Benthophilinae</taxon>
        <taxon>Neogobiini</taxon>
        <taxon>Neogobius</taxon>
    </lineage>
</organism>
<reference evidence="2" key="1">
    <citation type="submission" date="2025-08" db="UniProtKB">
        <authorList>
            <consortium name="Ensembl"/>
        </authorList>
    </citation>
    <scope>IDENTIFICATION</scope>
</reference>
<evidence type="ECO:0000256" key="1">
    <source>
        <dbReference type="SAM" id="MobiDB-lite"/>
    </source>
</evidence>
<name>A0A8C6TN59_9GOBI</name>
<feature type="region of interest" description="Disordered" evidence="1">
    <location>
        <begin position="1"/>
        <end position="34"/>
    </location>
</feature>
<proteinExistence type="predicted"/>
<dbReference type="Ensembl" id="ENSNMLT00000025924.1">
    <property type="protein sequence ID" value="ENSNMLP00000023167.1"/>
    <property type="gene ID" value="ENSNMLG00000014924.1"/>
</dbReference>
<dbReference type="Proteomes" id="UP000694523">
    <property type="component" value="Unplaced"/>
</dbReference>
<feature type="compositionally biased region" description="Polar residues" evidence="1">
    <location>
        <begin position="1"/>
        <end position="15"/>
    </location>
</feature>